<dbReference type="InterPro" id="IPR036291">
    <property type="entry name" value="NAD(P)-bd_dom_sf"/>
</dbReference>
<evidence type="ECO:0000259" key="4">
    <source>
        <dbReference type="Pfam" id="PF21761"/>
    </source>
</evidence>
<proteinExistence type="inferred from homology"/>
<accession>A0ABS6YHP5</accession>
<evidence type="ECO:0000256" key="1">
    <source>
        <dbReference type="ARBA" id="ARBA00009080"/>
    </source>
</evidence>
<dbReference type="InterPro" id="IPR015815">
    <property type="entry name" value="HIBADH-related"/>
</dbReference>
<sequence length="296" mass="30922">MTNTTPTTNGSTGRVTVLGLGDMGSAIARTFVDHGFATTVWNRTASKSAPLVDAGATAAATAAEAVAASPLVVICLLDGTAVDEVLAAVEGAVAGKVLVNVTSGSPAQARANERWARERGAEYIDGKVMGDPPDVGKPHVRFPFSGSREAYEAHEPTLRLLGGIAYHGEDAGAAAVEFMAQVAMGFEMLIGFLHTLNLVRAEGGDVTAFTERLTDSLSGYAPLLTMMANAIKTGEYGPDLGPLNVQAALMDDLIGHRESVGVEAVRMREVKTLMDHRIATGHGNEGFSSLFELLPK</sequence>
<dbReference type="EMBL" id="WMBF01000025">
    <property type="protein sequence ID" value="MBW5420928.1"/>
    <property type="molecule type" value="Genomic_DNA"/>
</dbReference>
<evidence type="ECO:0000259" key="3">
    <source>
        <dbReference type="Pfam" id="PF03446"/>
    </source>
</evidence>
<evidence type="ECO:0000256" key="2">
    <source>
        <dbReference type="ARBA" id="ARBA00023002"/>
    </source>
</evidence>
<evidence type="ECO:0000313" key="6">
    <source>
        <dbReference type="Proteomes" id="UP001197114"/>
    </source>
</evidence>
<keyword evidence="2" id="KW-0560">Oxidoreductase</keyword>
<dbReference type="RefSeq" id="WP_219687484.1">
    <property type="nucleotide sequence ID" value="NZ_WMBF01000025.1"/>
</dbReference>
<dbReference type="Gene3D" id="3.40.50.720">
    <property type="entry name" value="NAD(P)-binding Rossmann-like Domain"/>
    <property type="match status" value="1"/>
</dbReference>
<dbReference type="PANTHER" id="PTHR43580">
    <property type="entry name" value="OXIDOREDUCTASE GLYR1-RELATED"/>
    <property type="match status" value="1"/>
</dbReference>
<dbReference type="PANTHER" id="PTHR43580:SF2">
    <property type="entry name" value="CYTOKINE-LIKE NUCLEAR FACTOR N-PAC"/>
    <property type="match status" value="1"/>
</dbReference>
<dbReference type="Proteomes" id="UP001197114">
    <property type="component" value="Unassembled WGS sequence"/>
</dbReference>
<comment type="similarity">
    <text evidence="1">Belongs to the HIBADH-related family.</text>
</comment>
<name>A0ABS6YHP5_9ACTN</name>
<dbReference type="InterPro" id="IPR048666">
    <property type="entry name" value="RedAm-like_C"/>
</dbReference>
<evidence type="ECO:0000313" key="5">
    <source>
        <dbReference type="EMBL" id="MBW5420928.1"/>
    </source>
</evidence>
<comment type="caution">
    <text evidence="5">The sequence shown here is derived from an EMBL/GenBank/DDBJ whole genome shotgun (WGS) entry which is preliminary data.</text>
</comment>
<organism evidence="5 6">
    <name type="scientific">Streptomyces anatolicus</name>
    <dbReference type="NCBI Taxonomy" id="2675858"/>
    <lineage>
        <taxon>Bacteria</taxon>
        <taxon>Bacillati</taxon>
        <taxon>Actinomycetota</taxon>
        <taxon>Actinomycetes</taxon>
        <taxon>Kitasatosporales</taxon>
        <taxon>Streptomycetaceae</taxon>
        <taxon>Streptomyces</taxon>
    </lineage>
</organism>
<gene>
    <name evidence="5" type="ORF">GKQ77_04995</name>
</gene>
<protein>
    <submittedName>
        <fullName evidence="5">NAD(P)-dependent oxidoreductase</fullName>
    </submittedName>
</protein>
<dbReference type="InterPro" id="IPR051265">
    <property type="entry name" value="HIBADH-related_NP60_sf"/>
</dbReference>
<keyword evidence="6" id="KW-1185">Reference proteome</keyword>
<dbReference type="Gene3D" id="1.10.1040.10">
    <property type="entry name" value="N-(1-d-carboxylethyl)-l-norvaline Dehydrogenase, domain 2"/>
    <property type="match status" value="1"/>
</dbReference>
<feature type="domain" description="NADPH-dependent reductive aminase-like C-terminal" evidence="4">
    <location>
        <begin position="170"/>
        <end position="294"/>
    </location>
</feature>
<dbReference type="InterPro" id="IPR006115">
    <property type="entry name" value="6PGDH_NADP-bd"/>
</dbReference>
<dbReference type="Pfam" id="PF21761">
    <property type="entry name" value="RedAm-like_C"/>
    <property type="match status" value="1"/>
</dbReference>
<dbReference type="Pfam" id="PF03446">
    <property type="entry name" value="NAD_binding_2"/>
    <property type="match status" value="1"/>
</dbReference>
<dbReference type="SUPFAM" id="SSF51735">
    <property type="entry name" value="NAD(P)-binding Rossmann-fold domains"/>
    <property type="match status" value="1"/>
</dbReference>
<dbReference type="InterPro" id="IPR013328">
    <property type="entry name" value="6PGD_dom2"/>
</dbReference>
<reference evidence="5 6" key="1">
    <citation type="submission" date="2019-11" db="EMBL/GenBank/DDBJ databases">
        <authorList>
            <person name="Ay H."/>
        </authorList>
    </citation>
    <scope>NUCLEOTIDE SEQUENCE [LARGE SCALE GENOMIC DNA]</scope>
    <source>
        <strain evidence="5 6">BG9H</strain>
    </source>
</reference>
<dbReference type="PIRSF" id="PIRSF000103">
    <property type="entry name" value="HIBADH"/>
    <property type="match status" value="1"/>
</dbReference>
<feature type="domain" description="6-phosphogluconate dehydrogenase NADP-binding" evidence="3">
    <location>
        <begin position="15"/>
        <end position="163"/>
    </location>
</feature>